<dbReference type="EMBL" id="CP047476">
    <property type="protein sequence ID" value="QIA64790.1"/>
    <property type="molecule type" value="Genomic_DNA"/>
</dbReference>
<proteinExistence type="predicted"/>
<evidence type="ECO:0000313" key="3">
    <source>
        <dbReference type="EMBL" id="QIA64790.1"/>
    </source>
</evidence>
<dbReference type="AlphaFoldDB" id="A0A7Z2YF57"/>
<reference evidence="3 4" key="1">
    <citation type="submission" date="2020-01" db="EMBL/GenBank/DDBJ databases">
        <title>Whole genome and functional gene identification of agarase of Vibrio HN897.</title>
        <authorList>
            <person name="Liu Y."/>
            <person name="Zhao Z."/>
        </authorList>
    </citation>
    <scope>NUCLEOTIDE SEQUENCE [LARGE SCALE GENOMIC DNA]</scope>
    <source>
        <strain evidence="3 4">HN897</strain>
    </source>
</reference>
<dbReference type="PANTHER" id="PTHR33747">
    <property type="entry name" value="UPF0225 PROTEIN SCO1677"/>
    <property type="match status" value="1"/>
</dbReference>
<gene>
    <name evidence="3" type="ORF">GT360_14580</name>
</gene>
<evidence type="ECO:0000256" key="1">
    <source>
        <dbReference type="SAM" id="MobiDB-lite"/>
    </source>
</evidence>
<sequence length="165" mass="18444">MTLCPCNSGKTYSQCCELIHNDHSNALVPEQLMRSRYCAHVLDNVDFVVATYHPSCHAQDDYDAIAESVHSDWVNLEVTHTQSGQNDNEGFVTFKAYLQQDGEEFCLEERSRFVRENGLWFYIDGTFPEATQSAAVAEKPATSDKVGRNDPCPCGSGKKHKKCCG</sequence>
<dbReference type="InterPro" id="IPR048469">
    <property type="entry name" value="YchJ-like_M"/>
</dbReference>
<feature type="region of interest" description="Disordered" evidence="1">
    <location>
        <begin position="134"/>
        <end position="165"/>
    </location>
</feature>
<keyword evidence="4" id="KW-1185">Reference proteome</keyword>
<name>A0A7Z2YF57_9VIBR</name>
<dbReference type="KEGG" id="vas:GT360_14580"/>
<dbReference type="PANTHER" id="PTHR33747:SF1">
    <property type="entry name" value="ADENYLATE CYCLASE-ASSOCIATED CAP C-TERMINAL DOMAIN-CONTAINING PROTEIN"/>
    <property type="match status" value="1"/>
</dbReference>
<evidence type="ECO:0000313" key="4">
    <source>
        <dbReference type="Proteomes" id="UP000464262"/>
    </source>
</evidence>
<feature type="domain" description="YchJ-like middle NTF2-like" evidence="2">
    <location>
        <begin position="29"/>
        <end position="125"/>
    </location>
</feature>
<dbReference type="NCBIfam" id="NF002592">
    <property type="entry name" value="PRK02250.1"/>
    <property type="match status" value="1"/>
</dbReference>
<evidence type="ECO:0000259" key="2">
    <source>
        <dbReference type="Pfam" id="PF17775"/>
    </source>
</evidence>
<dbReference type="Gene3D" id="3.10.450.50">
    <property type="match status" value="1"/>
</dbReference>
<dbReference type="InterPro" id="IPR004027">
    <property type="entry name" value="SEC_C_motif"/>
</dbReference>
<organism evidence="3 4">
    <name type="scientific">Vibrio astriarenae</name>
    <dbReference type="NCBI Taxonomy" id="1481923"/>
    <lineage>
        <taxon>Bacteria</taxon>
        <taxon>Pseudomonadati</taxon>
        <taxon>Pseudomonadota</taxon>
        <taxon>Gammaproteobacteria</taxon>
        <taxon>Vibrionales</taxon>
        <taxon>Vibrionaceae</taxon>
        <taxon>Vibrio</taxon>
    </lineage>
</organism>
<dbReference type="SUPFAM" id="SSF103642">
    <property type="entry name" value="Sec-C motif"/>
    <property type="match status" value="1"/>
</dbReference>
<dbReference type="InterPro" id="IPR032710">
    <property type="entry name" value="NTF2-like_dom_sf"/>
</dbReference>
<dbReference type="Pfam" id="PF17775">
    <property type="entry name" value="YchJ_M-like"/>
    <property type="match status" value="1"/>
</dbReference>
<accession>A0A7Z2YF57</accession>
<dbReference type="Pfam" id="PF02810">
    <property type="entry name" value="SEC-C"/>
    <property type="match status" value="2"/>
</dbReference>
<dbReference type="Proteomes" id="UP000464262">
    <property type="component" value="Chromosome 2"/>
</dbReference>
<dbReference type="NCBIfam" id="NF002449">
    <property type="entry name" value="PRK01617.1"/>
    <property type="match status" value="1"/>
</dbReference>
<dbReference type="SUPFAM" id="SSF54427">
    <property type="entry name" value="NTF2-like"/>
    <property type="match status" value="1"/>
</dbReference>
<protein>
    <recommendedName>
        <fullName evidence="2">YchJ-like middle NTF2-like domain-containing protein</fullName>
    </recommendedName>
</protein>